<organism evidence="1 2">
    <name type="scientific">Callosobruchus maculatus</name>
    <name type="common">Southern cowpea weevil</name>
    <name type="synonym">Pulse bruchid</name>
    <dbReference type="NCBI Taxonomy" id="64391"/>
    <lineage>
        <taxon>Eukaryota</taxon>
        <taxon>Metazoa</taxon>
        <taxon>Ecdysozoa</taxon>
        <taxon>Arthropoda</taxon>
        <taxon>Hexapoda</taxon>
        <taxon>Insecta</taxon>
        <taxon>Pterygota</taxon>
        <taxon>Neoptera</taxon>
        <taxon>Endopterygota</taxon>
        <taxon>Coleoptera</taxon>
        <taxon>Polyphaga</taxon>
        <taxon>Cucujiformia</taxon>
        <taxon>Chrysomeloidea</taxon>
        <taxon>Chrysomelidae</taxon>
        <taxon>Bruchinae</taxon>
        <taxon>Bruchini</taxon>
        <taxon>Callosobruchus</taxon>
    </lineage>
</organism>
<reference evidence="1 2" key="1">
    <citation type="submission" date="2019-01" db="EMBL/GenBank/DDBJ databases">
        <authorList>
            <person name="Sayadi A."/>
        </authorList>
    </citation>
    <scope>NUCLEOTIDE SEQUENCE [LARGE SCALE GENOMIC DNA]</scope>
</reference>
<gene>
    <name evidence="1" type="ORF">CALMAC_LOCUS4757</name>
</gene>
<dbReference type="Proteomes" id="UP000410492">
    <property type="component" value="Unassembled WGS sequence"/>
</dbReference>
<name>A0A653BYV6_CALMS</name>
<proteinExistence type="predicted"/>
<dbReference type="AlphaFoldDB" id="A0A653BYV6"/>
<sequence>MTVDGVTSFCKRVGCVVSTNIFYPLTVHVSHSNNSFSKSF</sequence>
<keyword evidence="2" id="KW-1185">Reference proteome</keyword>
<accession>A0A653BYV6</accession>
<protein>
    <submittedName>
        <fullName evidence="1">Uncharacterized protein</fullName>
    </submittedName>
</protein>
<evidence type="ECO:0000313" key="2">
    <source>
        <dbReference type="Proteomes" id="UP000410492"/>
    </source>
</evidence>
<dbReference type="EMBL" id="CAACVG010006582">
    <property type="protein sequence ID" value="VEN40670.1"/>
    <property type="molecule type" value="Genomic_DNA"/>
</dbReference>
<evidence type="ECO:0000313" key="1">
    <source>
        <dbReference type="EMBL" id="VEN40670.1"/>
    </source>
</evidence>